<dbReference type="Proteomes" id="UP000825072">
    <property type="component" value="Chromosome 2"/>
</dbReference>
<evidence type="ECO:0000313" key="1">
    <source>
        <dbReference type="EMBL" id="BCY26565.1"/>
    </source>
</evidence>
<reference evidence="1" key="1">
    <citation type="submission" date="2021-06" db="EMBL/GenBank/DDBJ databases">
        <title>Genome sequence of Cutibacterium modestum strain KB17-24694.</title>
        <authorList>
            <person name="Dekio I."/>
            <person name="Asahina A."/>
            <person name="Nishida M."/>
        </authorList>
    </citation>
    <scope>NUCLEOTIDE SEQUENCE</scope>
    <source>
        <strain evidence="1">KB17-24694</strain>
        <plasmid evidence="1">pKB17-24694</plasmid>
    </source>
</reference>
<name>A0AAD1KSR0_9ACTN</name>
<sequence>MAIIFTESAARHGFTRDDAIHAMETPEVFTPHFDHSRTGSPDVAAWIGPARGGLTIEVFATVIRPHTVVVFHCMEVRPSTREKLNGEQS</sequence>
<dbReference type="AlphaFoldDB" id="A0AAD1KSR0"/>
<geneLocation type="plasmid" evidence="1">
    <name>pKB17-24694</name>
</geneLocation>
<gene>
    <name evidence="1" type="ORF">KB1_25550</name>
</gene>
<accession>A0AAD1KSR0</accession>
<dbReference type="EMBL" id="AP024748">
    <property type="protein sequence ID" value="BCY26565.1"/>
    <property type="molecule type" value="Genomic_DNA"/>
</dbReference>
<evidence type="ECO:0000313" key="2">
    <source>
        <dbReference type="Proteomes" id="UP000825072"/>
    </source>
</evidence>
<organism evidence="1 2">
    <name type="scientific">Cutibacterium modestum</name>
    <dbReference type="NCBI Taxonomy" id="2559073"/>
    <lineage>
        <taxon>Bacteria</taxon>
        <taxon>Bacillati</taxon>
        <taxon>Actinomycetota</taxon>
        <taxon>Actinomycetes</taxon>
        <taxon>Propionibacteriales</taxon>
        <taxon>Propionibacteriaceae</taxon>
        <taxon>Cutibacterium</taxon>
    </lineage>
</organism>
<proteinExistence type="predicted"/>
<protein>
    <recommendedName>
        <fullName evidence="3">Toxin</fullName>
    </recommendedName>
</protein>
<evidence type="ECO:0008006" key="3">
    <source>
        <dbReference type="Google" id="ProtNLM"/>
    </source>
</evidence>
<keyword evidence="1" id="KW-0614">Plasmid</keyword>